<dbReference type="PaxDb" id="6945-B7PRT6"/>
<evidence type="ECO:0000313" key="2">
    <source>
        <dbReference type="EMBL" id="EEC09307.1"/>
    </source>
</evidence>
<evidence type="ECO:0000256" key="1">
    <source>
        <dbReference type="SAM" id="MobiDB-lite"/>
    </source>
</evidence>
<accession>B7PRT6</accession>
<sequence>PQSRNPNKVRNHGQFERAQTAGPSPTVRSPETRSHGVLRGRLRRRGNAEGSLGAPASIDALRRLCLRRPGDTRTLDSVALGPRAEQASRGCSSPESAAQSAEIVAVLTDGPPRALARCPEALSQ</sequence>
<dbReference type="EnsemblMetazoa" id="ISCW019450-RA">
    <property type="protein sequence ID" value="ISCW019450-PA"/>
    <property type="gene ID" value="ISCW019450"/>
</dbReference>
<feature type="compositionally biased region" description="Basic residues" evidence="1">
    <location>
        <begin position="36"/>
        <end position="45"/>
    </location>
</feature>
<dbReference type="HOGENOM" id="CLU_2009618_0_0_1"/>
<feature type="non-terminal residue" evidence="2">
    <location>
        <position position="1"/>
    </location>
</feature>
<reference evidence="3" key="2">
    <citation type="submission" date="2020-05" db="UniProtKB">
        <authorList>
            <consortium name="EnsemblMetazoa"/>
        </authorList>
    </citation>
    <scope>IDENTIFICATION</scope>
    <source>
        <strain evidence="3">wikel</strain>
    </source>
</reference>
<dbReference type="InParanoid" id="B7PRT6"/>
<proteinExistence type="predicted"/>
<feature type="region of interest" description="Disordered" evidence="1">
    <location>
        <begin position="1"/>
        <end position="54"/>
    </location>
</feature>
<evidence type="ECO:0000313" key="3">
    <source>
        <dbReference type="EnsemblMetazoa" id="ISCW019450-PA"/>
    </source>
</evidence>
<gene>
    <name evidence="2" type="ORF">IscW_ISCW019450</name>
</gene>
<reference evidence="2 4" key="1">
    <citation type="submission" date="2008-03" db="EMBL/GenBank/DDBJ databases">
        <title>Annotation of Ixodes scapularis.</title>
        <authorList>
            <consortium name="Ixodes scapularis Genome Project Consortium"/>
            <person name="Caler E."/>
            <person name="Hannick L.I."/>
            <person name="Bidwell S."/>
            <person name="Joardar V."/>
            <person name="Thiagarajan M."/>
            <person name="Amedeo P."/>
            <person name="Galinsky K.J."/>
            <person name="Schobel S."/>
            <person name="Inman J."/>
            <person name="Hostetler J."/>
            <person name="Miller J."/>
            <person name="Hammond M."/>
            <person name="Megy K."/>
            <person name="Lawson D."/>
            <person name="Kodira C."/>
            <person name="Sutton G."/>
            <person name="Meyer J."/>
            <person name="Hill C.A."/>
            <person name="Birren B."/>
            <person name="Nene V."/>
            <person name="Collins F."/>
            <person name="Alarcon-Chaidez F."/>
            <person name="Wikel S."/>
            <person name="Strausberg R."/>
        </authorList>
    </citation>
    <scope>NUCLEOTIDE SEQUENCE [LARGE SCALE GENOMIC DNA]</scope>
    <source>
        <strain evidence="4">Wikel</strain>
        <strain evidence="2">Wikel colony</strain>
    </source>
</reference>
<dbReference type="EMBL" id="ABJB010730460">
    <property type="status" value="NOT_ANNOTATED_CDS"/>
    <property type="molecule type" value="Genomic_DNA"/>
</dbReference>
<feature type="non-terminal residue" evidence="2">
    <location>
        <position position="124"/>
    </location>
</feature>
<dbReference type="EMBL" id="DS775215">
    <property type="protein sequence ID" value="EEC09307.1"/>
    <property type="molecule type" value="Genomic_DNA"/>
</dbReference>
<dbReference type="AlphaFoldDB" id="B7PRT6"/>
<evidence type="ECO:0000313" key="4">
    <source>
        <dbReference type="Proteomes" id="UP000001555"/>
    </source>
</evidence>
<dbReference type="VEuPathDB" id="VectorBase:ISCW019450"/>
<dbReference type="Proteomes" id="UP000001555">
    <property type="component" value="Unassembled WGS sequence"/>
</dbReference>
<keyword evidence="4" id="KW-1185">Reference proteome</keyword>
<protein>
    <submittedName>
        <fullName evidence="2 3">Uncharacterized protein</fullName>
    </submittedName>
</protein>
<organism>
    <name type="scientific">Ixodes scapularis</name>
    <name type="common">Black-legged tick</name>
    <name type="synonym">Deer tick</name>
    <dbReference type="NCBI Taxonomy" id="6945"/>
    <lineage>
        <taxon>Eukaryota</taxon>
        <taxon>Metazoa</taxon>
        <taxon>Ecdysozoa</taxon>
        <taxon>Arthropoda</taxon>
        <taxon>Chelicerata</taxon>
        <taxon>Arachnida</taxon>
        <taxon>Acari</taxon>
        <taxon>Parasitiformes</taxon>
        <taxon>Ixodida</taxon>
        <taxon>Ixodoidea</taxon>
        <taxon>Ixodidae</taxon>
        <taxon>Ixodinae</taxon>
        <taxon>Ixodes</taxon>
    </lineage>
</organism>
<name>B7PRT6_IXOSC</name>